<protein>
    <recommendedName>
        <fullName evidence="4">Transcription initiation factor TFIID subunit 1</fullName>
    </recommendedName>
</protein>
<dbReference type="SMART" id="SM00297">
    <property type="entry name" value="BROMO"/>
    <property type="match status" value="1"/>
</dbReference>
<keyword evidence="2 5" id="KW-0103">Bromodomain</keyword>
<dbReference type="PROSITE" id="PS50014">
    <property type="entry name" value="BROMODOMAIN_2"/>
    <property type="match status" value="1"/>
</dbReference>
<dbReference type="InterPro" id="IPR022591">
    <property type="entry name" value="TAF1_HAT_dom"/>
</dbReference>
<evidence type="ECO:0000256" key="5">
    <source>
        <dbReference type="PROSITE-ProRule" id="PRU00035"/>
    </source>
</evidence>
<evidence type="ECO:0000256" key="2">
    <source>
        <dbReference type="ARBA" id="ARBA00023117"/>
    </source>
</evidence>
<dbReference type="CDD" id="cd04369">
    <property type="entry name" value="Bromodomain"/>
    <property type="match status" value="1"/>
</dbReference>
<comment type="subcellular location">
    <subcellularLocation>
        <location evidence="1">Nucleus</location>
    </subcellularLocation>
</comment>
<dbReference type="InterPro" id="IPR001487">
    <property type="entry name" value="Bromodomain"/>
</dbReference>
<dbReference type="SUPFAM" id="SSF54236">
    <property type="entry name" value="Ubiquitin-like"/>
    <property type="match status" value="1"/>
</dbReference>
<evidence type="ECO:0000259" key="8">
    <source>
        <dbReference type="PROSITE" id="PS50053"/>
    </source>
</evidence>
<gene>
    <name evidence="9" type="ORF">SI7747_02002273</name>
</gene>
<dbReference type="Pfam" id="PF09247">
    <property type="entry name" value="TBP-binding"/>
    <property type="match status" value="1"/>
</dbReference>
<evidence type="ECO:0000313" key="10">
    <source>
        <dbReference type="Proteomes" id="UP001189122"/>
    </source>
</evidence>
<feature type="compositionally biased region" description="Acidic residues" evidence="6">
    <location>
        <begin position="50"/>
        <end position="71"/>
    </location>
</feature>
<dbReference type="GO" id="GO:0016251">
    <property type="term" value="F:RNA polymerase II general transcription initiation factor activity"/>
    <property type="evidence" value="ECO:0007669"/>
    <property type="project" value="InterPro"/>
</dbReference>
<feature type="region of interest" description="Disordered" evidence="6">
    <location>
        <begin position="1107"/>
        <end position="1140"/>
    </location>
</feature>
<dbReference type="PANTHER" id="PTHR13900:SF0">
    <property type="entry name" value="TRANSCRIPTION INITIATION FACTOR TFIID SUBUNIT 1"/>
    <property type="match status" value="1"/>
</dbReference>
<dbReference type="GO" id="GO:0005669">
    <property type="term" value="C:transcription factor TFIID complex"/>
    <property type="evidence" value="ECO:0007669"/>
    <property type="project" value="InterPro"/>
</dbReference>
<evidence type="ECO:0000256" key="6">
    <source>
        <dbReference type="SAM" id="MobiDB-lite"/>
    </source>
</evidence>
<keyword evidence="10" id="KW-1185">Reference proteome</keyword>
<dbReference type="GO" id="GO:0051123">
    <property type="term" value="P:RNA polymerase II preinitiation complex assembly"/>
    <property type="evidence" value="ECO:0007669"/>
    <property type="project" value="TreeGrafter"/>
</dbReference>
<accession>A0A7I8IF56</accession>
<evidence type="ECO:0000256" key="1">
    <source>
        <dbReference type="ARBA" id="ARBA00004123"/>
    </source>
</evidence>
<dbReference type="InterPro" id="IPR040240">
    <property type="entry name" value="TAF1"/>
</dbReference>
<evidence type="ECO:0000259" key="7">
    <source>
        <dbReference type="PROSITE" id="PS50014"/>
    </source>
</evidence>
<dbReference type="SUPFAM" id="SSF47370">
    <property type="entry name" value="Bromodomain"/>
    <property type="match status" value="1"/>
</dbReference>
<dbReference type="Pfam" id="PF00439">
    <property type="entry name" value="Bromodomain"/>
    <property type="match status" value="1"/>
</dbReference>
<dbReference type="InterPro" id="IPR029071">
    <property type="entry name" value="Ubiquitin-like_domsf"/>
</dbReference>
<dbReference type="InterPro" id="IPR009067">
    <property type="entry name" value="TAF_II_230-bd"/>
</dbReference>
<feature type="region of interest" description="Disordered" evidence="6">
    <location>
        <begin position="48"/>
        <end position="79"/>
    </location>
</feature>
<name>A0A7I8IF56_SPIIN</name>
<evidence type="ECO:0000313" key="9">
    <source>
        <dbReference type="EMBL" id="CAA2616033.1"/>
    </source>
</evidence>
<proteinExistence type="predicted"/>
<dbReference type="InterPro" id="IPR036427">
    <property type="entry name" value="Bromodomain-like_sf"/>
</dbReference>
<sequence>MFGNVDASGYVDADYLDEDAKESLSALADKLGSSLADLGLVGSPLAAAEGLDDGEEDAGFAYSGDDEDDELPGLSPNQGFSVLDTSVDLSATQPPLFDEEDYDADAETAKGSQVAENQPESHALLGSRGGCLISVEPLEDDECVASDSKEGVDLPVLCIEDGKEILHFSEILAKIRELGGTDTVEDDEEDFLKTAFHVPVIGRDLSLEKEDHVDKQGGDEDSCLPGQPMKEEAVVDEAARWWEDGGPDEIVWENPPSTSHGYGSCVISEHETDAEAGEMANSQHLVQGFRMKPEEDHHLVSCADSKEVPLISREDCGPTELQASEEIRIGQETAEVKTMKGVEKLAEWHTRKLSLQNMDLLDGSWLDQIVWDPTDHIPKPKLVLLPQFLGHSDRRGLPTDRFNLSNDEFYSDLTVVAGSSLYSRTHQNYAEGARRKTHQASYGCWEAALFIKSKIAKKLDFKLTEKVKILYRGKELEDEKPLAHQDVRPNSLLHIIRSKLHLWPSVGFLPGSSEYSCPLRAFRRKSDLSLRDGRALLMEYSEERPLLLGNIGMGARICAYYRKPKHGDQAPLPPRNGNDGLGDVITLGPADESPFLGDISPGSSQLSLETNMYRAPLILHKSSSTDYLLVRSAKGMLSLRRISKLYVVGQQEPHVEVSSPGMASVRNYNSKRLLVYVYREFCAKEQFRLCPWIRADEVSLQFPSLSEGLLRKRLKHCADFLRRSNGACFWVKKPDFRVPSEGEIRRILSPEDVCSYESMQAGLHSLKRMGISELRRPISLPSRLHQLSQDPPALAAASYIQRELLMTPWNLSARFVSWVNQGLKNRKAPAFRAGLRASVDEADLENLSVGGTSDLLPMLGFCYCQIMMRTRYDQCSTVRPPHLDQRKCLEIWDRGIRSLSHPAVEGDPDLDSFAMDLEDLLVAEESRKGKRMFFDLGDDEPREAEDEEDEASEASLMSIRLDDDDDIKMKIKEKTRGRVKGVPHSLKRAPFSEKNGDMFGGLFDGKKESISVQRRLIFACGACGQMGHMKTNKNCPKHRDEPGTSESENASARSLVEPGMRPPLQASTRKLMRVEISERDEGSGMNAPGSGALRLKFKCIRGDLDREEVEETDAHPSPNGDRIAEISGHTKSGDNQEESQISSLVLRLPARRKIILKPPKLVSNVEAGEAEADNNFIDAGTSAERGGLVEDIKKHSKQPRRFLRQEKISKNISEDRLLWTTTCERKNPREGERKAKSGSLGEVMLSTILETIVDDLRKHHEISYLFVRPNPIDLSTIKEKARRMEYRNRDEFRRDVWLINFNAHRYNDGICDRLLDQYSGSLAEAEDGIEFLRA</sequence>
<dbReference type="PROSITE" id="PS50053">
    <property type="entry name" value="UBIQUITIN_2"/>
    <property type="match status" value="1"/>
</dbReference>
<reference evidence="9 10" key="1">
    <citation type="submission" date="2019-12" db="EMBL/GenBank/DDBJ databases">
        <authorList>
            <person name="Scholz U."/>
            <person name="Mascher M."/>
            <person name="Fiebig A."/>
        </authorList>
    </citation>
    <scope>NUCLEOTIDE SEQUENCE</scope>
</reference>
<dbReference type="Gene3D" id="3.10.20.90">
    <property type="entry name" value="Phosphatidylinositol 3-kinase Catalytic Subunit, Chain A, domain 1"/>
    <property type="match status" value="1"/>
</dbReference>
<organism evidence="9">
    <name type="scientific">Spirodela intermedia</name>
    <name type="common">Intermediate duckweed</name>
    <dbReference type="NCBI Taxonomy" id="51605"/>
    <lineage>
        <taxon>Eukaryota</taxon>
        <taxon>Viridiplantae</taxon>
        <taxon>Streptophyta</taxon>
        <taxon>Embryophyta</taxon>
        <taxon>Tracheophyta</taxon>
        <taxon>Spermatophyta</taxon>
        <taxon>Magnoliopsida</taxon>
        <taxon>Liliopsida</taxon>
        <taxon>Araceae</taxon>
        <taxon>Lemnoideae</taxon>
        <taxon>Spirodela</taxon>
    </lineage>
</organism>
<dbReference type="Pfam" id="PF12157">
    <property type="entry name" value="DUF3591"/>
    <property type="match status" value="1"/>
</dbReference>
<feature type="domain" description="Bromo" evidence="7">
    <location>
        <begin position="1241"/>
        <end position="1307"/>
    </location>
</feature>
<keyword evidence="3" id="KW-0539">Nucleus</keyword>
<evidence type="ECO:0000256" key="4">
    <source>
        <dbReference type="ARBA" id="ARBA00040102"/>
    </source>
</evidence>
<dbReference type="InterPro" id="IPR000626">
    <property type="entry name" value="Ubiquitin-like_dom"/>
</dbReference>
<dbReference type="EMBL" id="LR743589">
    <property type="protein sequence ID" value="CAA2616033.1"/>
    <property type="molecule type" value="Genomic_DNA"/>
</dbReference>
<dbReference type="Gene3D" id="1.20.920.10">
    <property type="entry name" value="Bromodomain-like"/>
    <property type="match status" value="1"/>
</dbReference>
<dbReference type="EMBL" id="CACRZD030000002">
    <property type="protein sequence ID" value="CAA6655733.1"/>
    <property type="molecule type" value="Genomic_DNA"/>
</dbReference>
<dbReference type="GO" id="GO:0004402">
    <property type="term" value="F:histone acetyltransferase activity"/>
    <property type="evidence" value="ECO:0007669"/>
    <property type="project" value="InterPro"/>
</dbReference>
<evidence type="ECO:0000256" key="3">
    <source>
        <dbReference type="ARBA" id="ARBA00023242"/>
    </source>
</evidence>
<dbReference type="GO" id="GO:0017025">
    <property type="term" value="F:TBP-class protein binding"/>
    <property type="evidence" value="ECO:0007669"/>
    <property type="project" value="InterPro"/>
</dbReference>
<feature type="region of interest" description="Disordered" evidence="6">
    <location>
        <begin position="1033"/>
        <end position="1062"/>
    </location>
</feature>
<dbReference type="Proteomes" id="UP001189122">
    <property type="component" value="Unassembled WGS sequence"/>
</dbReference>
<dbReference type="PANTHER" id="PTHR13900">
    <property type="entry name" value="TRANSCRIPTION INITIATION FACTOR TFIID"/>
    <property type="match status" value="1"/>
</dbReference>
<feature type="domain" description="Ubiquitin-like" evidence="8">
    <location>
        <begin position="451"/>
        <end position="496"/>
    </location>
</feature>